<evidence type="ECO:0000313" key="1">
    <source>
        <dbReference type="EMBL" id="GAA0150942.1"/>
    </source>
</evidence>
<keyword evidence="2" id="KW-1185">Reference proteome</keyword>
<dbReference type="PANTHER" id="PTHR10314">
    <property type="entry name" value="CYSTATHIONINE BETA-SYNTHASE"/>
    <property type="match status" value="1"/>
</dbReference>
<gene>
    <name evidence="1" type="ORF">LIER_09769</name>
</gene>
<proteinExistence type="predicted"/>
<organism evidence="1 2">
    <name type="scientific">Lithospermum erythrorhizon</name>
    <name type="common">Purple gromwell</name>
    <name type="synonym">Lithospermum officinale var. erythrorhizon</name>
    <dbReference type="NCBI Taxonomy" id="34254"/>
    <lineage>
        <taxon>Eukaryota</taxon>
        <taxon>Viridiplantae</taxon>
        <taxon>Streptophyta</taxon>
        <taxon>Embryophyta</taxon>
        <taxon>Tracheophyta</taxon>
        <taxon>Spermatophyta</taxon>
        <taxon>Magnoliopsida</taxon>
        <taxon>eudicotyledons</taxon>
        <taxon>Gunneridae</taxon>
        <taxon>Pentapetalae</taxon>
        <taxon>asterids</taxon>
        <taxon>lamiids</taxon>
        <taxon>Boraginales</taxon>
        <taxon>Boraginaceae</taxon>
        <taxon>Boraginoideae</taxon>
        <taxon>Lithospermeae</taxon>
        <taxon>Lithospermum</taxon>
    </lineage>
</organism>
<dbReference type="InterPro" id="IPR036052">
    <property type="entry name" value="TrpB-like_PALP_sf"/>
</dbReference>
<protein>
    <submittedName>
        <fullName evidence="1">Uncharacterized protein</fullName>
    </submittedName>
</protein>
<name>A0AAV3PLU2_LITER</name>
<comment type="caution">
    <text evidence="1">The sequence shown here is derived from an EMBL/GenBank/DDBJ whole genome shotgun (WGS) entry which is preliminary data.</text>
</comment>
<reference evidence="1 2" key="1">
    <citation type="submission" date="2024-01" db="EMBL/GenBank/DDBJ databases">
        <title>The complete chloroplast genome sequence of Lithospermum erythrorhizon: insights into the phylogenetic relationship among Boraginaceae species and the maternal lineages of purple gromwells.</title>
        <authorList>
            <person name="Okada T."/>
            <person name="Watanabe K."/>
        </authorList>
    </citation>
    <scope>NUCLEOTIDE SEQUENCE [LARGE SCALE GENOMIC DNA]</scope>
</reference>
<dbReference type="Proteomes" id="UP001454036">
    <property type="component" value="Unassembled WGS sequence"/>
</dbReference>
<evidence type="ECO:0000313" key="2">
    <source>
        <dbReference type="Proteomes" id="UP001454036"/>
    </source>
</evidence>
<dbReference type="Gene3D" id="3.40.50.1100">
    <property type="match status" value="2"/>
</dbReference>
<dbReference type="SUPFAM" id="SSF53686">
    <property type="entry name" value="Tryptophan synthase beta subunit-like PLP-dependent enzymes"/>
    <property type="match status" value="1"/>
</dbReference>
<dbReference type="AlphaFoldDB" id="A0AAV3PLU2"/>
<sequence>MTILPMVYIGVKKLSIVNYVGKQRCVLSGSISCKAVSVAQPETEVEGLNIADDVTQLIGNTPMVYLNRIVKGSVAHIAAKLEIMEPCCSVKDRCVLLAFILVLC</sequence>
<accession>A0AAV3PLU2</accession>
<dbReference type="EMBL" id="BAABME010001686">
    <property type="protein sequence ID" value="GAA0150942.1"/>
    <property type="molecule type" value="Genomic_DNA"/>
</dbReference>
<dbReference type="InterPro" id="IPR050214">
    <property type="entry name" value="Cys_Synth/Cystath_Beta-Synth"/>
</dbReference>